<dbReference type="InterPro" id="IPR011335">
    <property type="entry name" value="Restrct_endonuc-II-like"/>
</dbReference>
<dbReference type="AlphaFoldDB" id="A0A2S7KY43"/>
<proteinExistence type="predicted"/>
<dbReference type="EMBL" id="MQUA01000013">
    <property type="protein sequence ID" value="PQB07547.1"/>
    <property type="molecule type" value="Genomic_DNA"/>
</dbReference>
<dbReference type="SUPFAM" id="SSF52980">
    <property type="entry name" value="Restriction endonuclease-like"/>
    <property type="match status" value="1"/>
</dbReference>
<evidence type="ECO:0000313" key="3">
    <source>
        <dbReference type="Proteomes" id="UP000239522"/>
    </source>
</evidence>
<evidence type="ECO:0000313" key="2">
    <source>
        <dbReference type="EMBL" id="PQB07547.1"/>
    </source>
</evidence>
<dbReference type="Gene3D" id="3.40.1350.10">
    <property type="match status" value="1"/>
</dbReference>
<organism evidence="2 3">
    <name type="scientific">Polaribacter filamentus</name>
    <dbReference type="NCBI Taxonomy" id="53483"/>
    <lineage>
        <taxon>Bacteria</taxon>
        <taxon>Pseudomonadati</taxon>
        <taxon>Bacteroidota</taxon>
        <taxon>Flavobacteriia</taxon>
        <taxon>Flavobacteriales</taxon>
        <taxon>Flavobacteriaceae</taxon>
    </lineage>
</organism>
<dbReference type="GO" id="GO:0009307">
    <property type="term" value="P:DNA restriction-modification system"/>
    <property type="evidence" value="ECO:0007669"/>
    <property type="project" value="InterPro"/>
</dbReference>
<feature type="domain" description="Restriction endonuclease type IV Mrr" evidence="1">
    <location>
        <begin position="177"/>
        <end position="281"/>
    </location>
</feature>
<keyword evidence="3" id="KW-1185">Reference proteome</keyword>
<gene>
    <name evidence="2" type="ORF">BST83_10545</name>
</gene>
<dbReference type="Proteomes" id="UP000239522">
    <property type="component" value="Unassembled WGS sequence"/>
</dbReference>
<dbReference type="GO" id="GO:0003677">
    <property type="term" value="F:DNA binding"/>
    <property type="evidence" value="ECO:0007669"/>
    <property type="project" value="InterPro"/>
</dbReference>
<accession>A0A2S7KY43</accession>
<evidence type="ECO:0000259" key="1">
    <source>
        <dbReference type="Pfam" id="PF04471"/>
    </source>
</evidence>
<dbReference type="InterPro" id="IPR007560">
    <property type="entry name" value="Restrct_endonuc_IV_Mrr"/>
</dbReference>
<reference evidence="2 3" key="1">
    <citation type="submission" date="2016-11" db="EMBL/GenBank/DDBJ databases">
        <title>Trade-off between light-utilization and light-protection in marine flavobacteria.</title>
        <authorList>
            <person name="Kumagai Y."/>
        </authorList>
    </citation>
    <scope>NUCLEOTIDE SEQUENCE [LARGE SCALE GENOMIC DNA]</scope>
    <source>
        <strain evidence="2 3">ATCC 700397</strain>
    </source>
</reference>
<dbReference type="GO" id="GO:0004519">
    <property type="term" value="F:endonuclease activity"/>
    <property type="evidence" value="ECO:0007669"/>
    <property type="project" value="InterPro"/>
</dbReference>
<comment type="caution">
    <text evidence="2">The sequence shown here is derived from an EMBL/GenBank/DDBJ whole genome shotgun (WGS) entry which is preliminary data.</text>
</comment>
<dbReference type="InterPro" id="IPR011856">
    <property type="entry name" value="tRNA_endonuc-like_dom_sf"/>
</dbReference>
<protein>
    <recommendedName>
        <fullName evidence="1">Restriction endonuclease type IV Mrr domain-containing protein</fullName>
    </recommendedName>
</protein>
<dbReference type="Pfam" id="PF04471">
    <property type="entry name" value="Mrr_cat"/>
    <property type="match status" value="1"/>
</dbReference>
<name>A0A2S7KY43_9FLAO</name>
<sequence>MYSFAKIDDNNARELIYRSIKEGKSRFGMWDQEESLKDKWYGKNAFLLNINTSDWIVHINMPSYGKCVAIETTGTYNFDDGIVCSWGVDFNNYIPVNPNSIIEFDRNDINILPSVNLAPRRRAQRILQVEDFFKSLDNLKNEKYTDVSIQDRAVTHLREDINDVLPTITASIHKMNKSKEFERFLHRIFDKMPNTISIQNGFGWKTDNGADLIVEFENPIIGINITTKLIVQAKSYEGAHFDKNAIDQIVTGMEEYGADAGLLITTATETEALEDYVREMSEKTQKTIDVIAGIDVAKFVLRYAPELLLGN</sequence>